<organism evidence="2 3">
    <name type="scientific">Rhodofomes roseus</name>
    <dbReference type="NCBI Taxonomy" id="34475"/>
    <lineage>
        <taxon>Eukaryota</taxon>
        <taxon>Fungi</taxon>
        <taxon>Dikarya</taxon>
        <taxon>Basidiomycota</taxon>
        <taxon>Agaricomycotina</taxon>
        <taxon>Agaricomycetes</taxon>
        <taxon>Polyporales</taxon>
        <taxon>Rhodofomes</taxon>
    </lineage>
</organism>
<keyword evidence="3" id="KW-1185">Reference proteome</keyword>
<reference evidence="2 3" key="1">
    <citation type="journal article" date="2021" name="Environ. Microbiol.">
        <title>Gene family expansions and transcriptome signatures uncover fungal adaptations to wood decay.</title>
        <authorList>
            <person name="Hage H."/>
            <person name="Miyauchi S."/>
            <person name="Viragh M."/>
            <person name="Drula E."/>
            <person name="Min B."/>
            <person name="Chaduli D."/>
            <person name="Navarro D."/>
            <person name="Favel A."/>
            <person name="Norest M."/>
            <person name="Lesage-Meessen L."/>
            <person name="Balint B."/>
            <person name="Merenyi Z."/>
            <person name="de Eugenio L."/>
            <person name="Morin E."/>
            <person name="Martinez A.T."/>
            <person name="Baldrian P."/>
            <person name="Stursova M."/>
            <person name="Martinez M.J."/>
            <person name="Novotny C."/>
            <person name="Magnuson J.K."/>
            <person name="Spatafora J.W."/>
            <person name="Maurice S."/>
            <person name="Pangilinan J."/>
            <person name="Andreopoulos W."/>
            <person name="LaButti K."/>
            <person name="Hundley H."/>
            <person name="Na H."/>
            <person name="Kuo A."/>
            <person name="Barry K."/>
            <person name="Lipzen A."/>
            <person name="Henrissat B."/>
            <person name="Riley R."/>
            <person name="Ahrendt S."/>
            <person name="Nagy L.G."/>
            <person name="Grigoriev I.V."/>
            <person name="Martin F."/>
            <person name="Rosso M.N."/>
        </authorList>
    </citation>
    <scope>NUCLEOTIDE SEQUENCE [LARGE SCALE GENOMIC DNA]</scope>
    <source>
        <strain evidence="2 3">CIRM-BRFM 1785</strain>
    </source>
</reference>
<protein>
    <submittedName>
        <fullName evidence="2">Uncharacterized protein</fullName>
    </submittedName>
</protein>
<feature type="compositionally biased region" description="Polar residues" evidence="1">
    <location>
        <begin position="113"/>
        <end position="130"/>
    </location>
</feature>
<dbReference type="Proteomes" id="UP000814176">
    <property type="component" value="Unassembled WGS sequence"/>
</dbReference>
<comment type="caution">
    <text evidence="2">The sequence shown here is derived from an EMBL/GenBank/DDBJ whole genome shotgun (WGS) entry which is preliminary data.</text>
</comment>
<evidence type="ECO:0000256" key="1">
    <source>
        <dbReference type="SAM" id="MobiDB-lite"/>
    </source>
</evidence>
<evidence type="ECO:0000313" key="2">
    <source>
        <dbReference type="EMBL" id="KAH9829352.1"/>
    </source>
</evidence>
<feature type="region of interest" description="Disordered" evidence="1">
    <location>
        <begin position="1"/>
        <end position="54"/>
    </location>
</feature>
<proteinExistence type="predicted"/>
<accession>A0ABQ8JYK8</accession>
<sequence>MAIDGRDDFPELNWSNPAVHDSKPRPGSGMLPPLLLPPTRPNGAQLAPSQEETRTAIPHARSYYCAEHNGWVLLWSGTSTMSPPLARTIDNLPDPTRQKWTQSCVGDGEQPFGQVNATGIATNAPLTRST</sequence>
<name>A0ABQ8JYK8_9APHY</name>
<gene>
    <name evidence="2" type="ORF">C8Q71DRAFT_888762</name>
</gene>
<dbReference type="GeneID" id="72009349"/>
<dbReference type="EMBL" id="JADCUA010000039">
    <property type="protein sequence ID" value="KAH9829352.1"/>
    <property type="molecule type" value="Genomic_DNA"/>
</dbReference>
<dbReference type="RefSeq" id="XP_047772826.1">
    <property type="nucleotide sequence ID" value="XM_047928617.1"/>
</dbReference>
<feature type="region of interest" description="Disordered" evidence="1">
    <location>
        <begin position="88"/>
        <end position="130"/>
    </location>
</feature>
<evidence type="ECO:0000313" key="3">
    <source>
        <dbReference type="Proteomes" id="UP000814176"/>
    </source>
</evidence>